<dbReference type="EMBL" id="AMQM01002956">
    <property type="status" value="NOT_ANNOTATED_CDS"/>
    <property type="molecule type" value="Genomic_DNA"/>
</dbReference>
<dbReference type="EMBL" id="KB095959">
    <property type="protein sequence ID" value="ESO09395.1"/>
    <property type="molecule type" value="Genomic_DNA"/>
</dbReference>
<dbReference type="Proteomes" id="UP000015101">
    <property type="component" value="Unassembled WGS sequence"/>
</dbReference>
<name>T1F0I3_HELRO</name>
<proteinExistence type="predicted"/>
<evidence type="ECO:0000313" key="2">
    <source>
        <dbReference type="EnsemblMetazoa" id="HelroP168377"/>
    </source>
</evidence>
<organism evidence="2 3">
    <name type="scientific">Helobdella robusta</name>
    <name type="common">Californian leech</name>
    <dbReference type="NCBI Taxonomy" id="6412"/>
    <lineage>
        <taxon>Eukaryota</taxon>
        <taxon>Metazoa</taxon>
        <taxon>Spiralia</taxon>
        <taxon>Lophotrochozoa</taxon>
        <taxon>Annelida</taxon>
        <taxon>Clitellata</taxon>
        <taxon>Hirudinea</taxon>
        <taxon>Rhynchobdellida</taxon>
        <taxon>Glossiphoniidae</taxon>
        <taxon>Helobdella</taxon>
    </lineage>
</organism>
<dbReference type="AlphaFoldDB" id="T1F0I3"/>
<reference evidence="3" key="1">
    <citation type="submission" date="2012-12" db="EMBL/GenBank/DDBJ databases">
        <authorList>
            <person name="Hellsten U."/>
            <person name="Grimwood J."/>
            <person name="Chapman J.A."/>
            <person name="Shapiro H."/>
            <person name="Aerts A."/>
            <person name="Otillar R.P."/>
            <person name="Terry A.Y."/>
            <person name="Boore J.L."/>
            <person name="Simakov O."/>
            <person name="Marletaz F."/>
            <person name="Cho S.-J."/>
            <person name="Edsinger-Gonzales E."/>
            <person name="Havlak P."/>
            <person name="Kuo D.-H."/>
            <person name="Larsson T."/>
            <person name="Lv J."/>
            <person name="Arendt D."/>
            <person name="Savage R."/>
            <person name="Osoegawa K."/>
            <person name="de Jong P."/>
            <person name="Lindberg D.R."/>
            <person name="Seaver E.C."/>
            <person name="Weisblat D.A."/>
            <person name="Putnam N.H."/>
            <person name="Grigoriev I.V."/>
            <person name="Rokhsar D.S."/>
        </authorList>
    </citation>
    <scope>NUCLEOTIDE SEQUENCE</scope>
</reference>
<accession>T1F0I3</accession>
<reference evidence="2" key="3">
    <citation type="submission" date="2015-06" db="UniProtKB">
        <authorList>
            <consortium name="EnsemblMetazoa"/>
        </authorList>
    </citation>
    <scope>IDENTIFICATION</scope>
</reference>
<dbReference type="GeneID" id="20202333"/>
<dbReference type="KEGG" id="hro:HELRODRAFT_168377"/>
<protein>
    <submittedName>
        <fullName evidence="1 2">Uncharacterized protein</fullName>
    </submittedName>
</protein>
<dbReference type="CTD" id="20202333"/>
<dbReference type="RefSeq" id="XP_009012488.1">
    <property type="nucleotide sequence ID" value="XM_009014240.1"/>
</dbReference>
<reference evidence="1 3" key="2">
    <citation type="journal article" date="2013" name="Nature">
        <title>Insights into bilaterian evolution from three spiralian genomes.</title>
        <authorList>
            <person name="Simakov O."/>
            <person name="Marletaz F."/>
            <person name="Cho S.J."/>
            <person name="Edsinger-Gonzales E."/>
            <person name="Havlak P."/>
            <person name="Hellsten U."/>
            <person name="Kuo D.H."/>
            <person name="Larsson T."/>
            <person name="Lv J."/>
            <person name="Arendt D."/>
            <person name="Savage R."/>
            <person name="Osoegawa K."/>
            <person name="de Jong P."/>
            <person name="Grimwood J."/>
            <person name="Chapman J.A."/>
            <person name="Shapiro H."/>
            <person name="Aerts A."/>
            <person name="Otillar R.P."/>
            <person name="Terry A.Y."/>
            <person name="Boore J.L."/>
            <person name="Grigoriev I.V."/>
            <person name="Lindberg D.R."/>
            <person name="Seaver E.C."/>
            <person name="Weisblat D.A."/>
            <person name="Putnam N.H."/>
            <person name="Rokhsar D.S."/>
        </authorList>
    </citation>
    <scope>NUCLEOTIDE SEQUENCE</scope>
</reference>
<evidence type="ECO:0000313" key="1">
    <source>
        <dbReference type="EMBL" id="ESO09395.1"/>
    </source>
</evidence>
<dbReference type="HOGENOM" id="CLU_1046878_0_0_1"/>
<dbReference type="InParanoid" id="T1F0I3"/>
<gene>
    <name evidence="2" type="primary">20202333</name>
    <name evidence="1" type="ORF">HELRODRAFT_168377</name>
</gene>
<evidence type="ECO:0000313" key="3">
    <source>
        <dbReference type="Proteomes" id="UP000015101"/>
    </source>
</evidence>
<dbReference type="EnsemblMetazoa" id="HelroT168377">
    <property type="protein sequence ID" value="HelroP168377"/>
    <property type="gene ID" value="HelroG168377"/>
</dbReference>
<sequence length="266" mass="31055">MTYYSTCKQLSFGRTNFGRPTTKSDTTMINYSKNSTETESLKTVRSNSTKRSRHFDHLFTTRLSDGNIFKITDEKTYKEALKYHFHGQKGAYRKFNNLLSKLKVATPTGGEVDIMIRLVDSLRGRKDLIEHLTILLPSFCSLEMQKDALVLKVCNLLDSTFYCFFTNQSNVLNCILIYRARCRQNVDLFLNFLVVNLKGEIIFLKTYRFQTSSYYTVNADKMVRTLCFTAKERLRFDKSVSWTCRSEKFCNEMTLKQKSFNVMSDH</sequence>
<keyword evidence="3" id="KW-1185">Reference proteome</keyword>